<dbReference type="PANTHER" id="PTHR45754">
    <property type="entry name" value="METHYLENETETRAHYDROFOLATE REDUCTASE"/>
    <property type="match status" value="1"/>
</dbReference>
<dbReference type="GO" id="GO:0071949">
    <property type="term" value="F:FAD binding"/>
    <property type="evidence" value="ECO:0007669"/>
    <property type="project" value="TreeGrafter"/>
</dbReference>
<evidence type="ECO:0000256" key="11">
    <source>
        <dbReference type="ARBA" id="ARBA00048628"/>
    </source>
</evidence>
<accession>A0A4R0PAS0</accession>
<dbReference type="EC" id="1.5.1.54" evidence="12"/>
<dbReference type="RefSeq" id="WP_131568278.1">
    <property type="nucleotide sequence ID" value="NZ_JAINFK010000002.1"/>
</dbReference>
<dbReference type="GO" id="GO:0106312">
    <property type="term" value="F:methylenetetrahydrofolate reductase (NADH) activity"/>
    <property type="evidence" value="ECO:0007669"/>
    <property type="project" value="UniProtKB-EC"/>
</dbReference>
<evidence type="ECO:0000256" key="1">
    <source>
        <dbReference type="ARBA" id="ARBA00001974"/>
    </source>
</evidence>
<dbReference type="Pfam" id="PF02219">
    <property type="entry name" value="MTHFR"/>
    <property type="match status" value="1"/>
</dbReference>
<dbReference type="OrthoDB" id="9812555at2"/>
<evidence type="ECO:0000256" key="12">
    <source>
        <dbReference type="RuleBase" id="RU003862"/>
    </source>
</evidence>
<organism evidence="13 14">
    <name type="scientific">Oricola cellulosilytica</name>
    <dbReference type="NCBI Taxonomy" id="1429082"/>
    <lineage>
        <taxon>Bacteria</taxon>
        <taxon>Pseudomonadati</taxon>
        <taxon>Pseudomonadota</taxon>
        <taxon>Alphaproteobacteria</taxon>
        <taxon>Hyphomicrobiales</taxon>
        <taxon>Ahrensiaceae</taxon>
        <taxon>Oricola</taxon>
    </lineage>
</organism>
<comment type="caution">
    <text evidence="13">The sequence shown here is derived from an EMBL/GenBank/DDBJ whole genome shotgun (WGS) entry which is preliminary data.</text>
</comment>
<name>A0A4R0PAS0_9HYPH</name>
<comment type="pathway">
    <text evidence="10">Amino-acid biosynthesis; L-methionine biosynthesis via de novo pathway.</text>
</comment>
<dbReference type="InterPro" id="IPR029041">
    <property type="entry name" value="FAD-linked_oxidoreductase-like"/>
</dbReference>
<evidence type="ECO:0000256" key="9">
    <source>
        <dbReference type="ARBA" id="ARBA00023167"/>
    </source>
</evidence>
<keyword evidence="5 12" id="KW-0285">Flavoprotein</keyword>
<reference evidence="13 14" key="1">
    <citation type="journal article" date="2015" name="Antonie Van Leeuwenhoek">
        <title>Oricola cellulosilytica gen. nov., sp. nov., a cellulose-degrading bacterium of the family Phyllobacteriaceae isolated from surface seashore water, and emended descriptions of Mesorhizobium loti and Phyllobacterium myrsinacearum.</title>
        <authorList>
            <person name="Hameed A."/>
            <person name="Shahina M."/>
            <person name="Lai W.A."/>
            <person name="Lin S.Y."/>
            <person name="Young L.S."/>
            <person name="Liu Y.C."/>
            <person name="Hsu Y.H."/>
            <person name="Young C.C."/>
        </authorList>
    </citation>
    <scope>NUCLEOTIDE SEQUENCE [LARGE SCALE GENOMIC DNA]</scope>
    <source>
        <strain evidence="13 14">KCTC 52183</strain>
    </source>
</reference>
<keyword evidence="7 12" id="KW-0560">Oxidoreductase</keyword>
<comment type="cofactor">
    <cofactor evidence="1 12">
        <name>FAD</name>
        <dbReference type="ChEBI" id="CHEBI:57692"/>
    </cofactor>
</comment>
<evidence type="ECO:0000256" key="5">
    <source>
        <dbReference type="ARBA" id="ARBA00022630"/>
    </source>
</evidence>
<dbReference type="PANTHER" id="PTHR45754:SF3">
    <property type="entry name" value="METHYLENETETRAHYDROFOLATE REDUCTASE (NADPH)"/>
    <property type="match status" value="1"/>
</dbReference>
<comment type="similarity">
    <text evidence="3 12">Belongs to the methylenetetrahydrofolate reductase family.</text>
</comment>
<keyword evidence="14" id="KW-1185">Reference proteome</keyword>
<dbReference type="InterPro" id="IPR003171">
    <property type="entry name" value="Mehydrof_redctse-like"/>
</dbReference>
<dbReference type="InterPro" id="IPR004620">
    <property type="entry name" value="MTHF_reductase_bac"/>
</dbReference>
<dbReference type="GO" id="GO:0009086">
    <property type="term" value="P:methionine biosynthetic process"/>
    <property type="evidence" value="ECO:0007669"/>
    <property type="project" value="UniProtKB-KW"/>
</dbReference>
<keyword evidence="8" id="KW-0520">NAD</keyword>
<dbReference type="Proteomes" id="UP000291301">
    <property type="component" value="Unassembled WGS sequence"/>
</dbReference>
<dbReference type="EMBL" id="SJST01000003">
    <property type="protein sequence ID" value="TCD14342.1"/>
    <property type="molecule type" value="Genomic_DNA"/>
</dbReference>
<dbReference type="AlphaFoldDB" id="A0A4R0PAS0"/>
<evidence type="ECO:0000256" key="6">
    <source>
        <dbReference type="ARBA" id="ARBA00022827"/>
    </source>
</evidence>
<gene>
    <name evidence="13" type="primary">metF</name>
    <name evidence="13" type="ORF">E0D97_09720</name>
</gene>
<dbReference type="UniPathway" id="UPA00193"/>
<dbReference type="SUPFAM" id="SSF51730">
    <property type="entry name" value="FAD-linked oxidoreductase"/>
    <property type="match status" value="1"/>
</dbReference>
<keyword evidence="6 12" id="KW-0274">FAD</keyword>
<proteinExistence type="inferred from homology"/>
<dbReference type="GO" id="GO:0035999">
    <property type="term" value="P:tetrahydrofolate interconversion"/>
    <property type="evidence" value="ECO:0007669"/>
    <property type="project" value="UniProtKB-UniPathway"/>
</dbReference>
<keyword evidence="9" id="KW-0486">Methionine biosynthesis</keyword>
<evidence type="ECO:0000256" key="10">
    <source>
        <dbReference type="ARBA" id="ARBA00034478"/>
    </source>
</evidence>
<evidence type="ECO:0000256" key="8">
    <source>
        <dbReference type="ARBA" id="ARBA00023027"/>
    </source>
</evidence>
<dbReference type="CDD" id="cd00537">
    <property type="entry name" value="MTHFR"/>
    <property type="match status" value="1"/>
</dbReference>
<evidence type="ECO:0000313" key="14">
    <source>
        <dbReference type="Proteomes" id="UP000291301"/>
    </source>
</evidence>
<comment type="catalytic activity">
    <reaction evidence="11">
        <text>(6S)-5-methyl-5,6,7,8-tetrahydrofolate + NAD(+) = (6R)-5,10-methylene-5,6,7,8-tetrahydrofolate + NADH + H(+)</text>
        <dbReference type="Rhea" id="RHEA:19821"/>
        <dbReference type="ChEBI" id="CHEBI:15378"/>
        <dbReference type="ChEBI" id="CHEBI:15636"/>
        <dbReference type="ChEBI" id="CHEBI:18608"/>
        <dbReference type="ChEBI" id="CHEBI:57540"/>
        <dbReference type="ChEBI" id="CHEBI:57945"/>
        <dbReference type="EC" id="1.5.1.54"/>
    </reaction>
    <physiologicalReaction direction="right-to-left" evidence="11">
        <dbReference type="Rhea" id="RHEA:19823"/>
    </physiologicalReaction>
</comment>
<evidence type="ECO:0000313" key="13">
    <source>
        <dbReference type="EMBL" id="TCD14342.1"/>
    </source>
</evidence>
<evidence type="ECO:0000256" key="3">
    <source>
        <dbReference type="ARBA" id="ARBA00006743"/>
    </source>
</evidence>
<sequence length="307" mass="33292">MRSAFKSVNDATKDDTGIRVSFEFFPPKTPRMEETLSEAIEKLAPLKPDFVSVTYGAGGSTREPTRKTLQKVIGTDATPAAAHLTCVDATREDVDAVAADFMSLGITRFVALRGDPADGVGAAYRPHPGGYRNAAHLVEGLSAMGALDISVAAYPEKHPESPDFATDIDMLKRKVDAGAARAITQFFFDNDTYERYLERVRGAAIDVPVVPGIIPIHSFKAVRNFASRCGAEIPAWLAERFEGLDDDPQTHALVASAVAAEQVFDLVERGVTDFHFYTMNRPDLVFAMCRLIGIRADTGDDGELHAA</sequence>
<keyword evidence="4" id="KW-0028">Amino-acid biosynthesis</keyword>
<evidence type="ECO:0000256" key="7">
    <source>
        <dbReference type="ARBA" id="ARBA00023002"/>
    </source>
</evidence>
<protein>
    <recommendedName>
        <fullName evidence="12">Methylenetetrahydrofolate reductase</fullName>
        <ecNumber evidence="12">1.5.1.54</ecNumber>
    </recommendedName>
</protein>
<dbReference type="NCBIfam" id="TIGR00676">
    <property type="entry name" value="fadh2"/>
    <property type="match status" value="1"/>
</dbReference>
<evidence type="ECO:0000256" key="4">
    <source>
        <dbReference type="ARBA" id="ARBA00022605"/>
    </source>
</evidence>
<evidence type="ECO:0000256" key="2">
    <source>
        <dbReference type="ARBA" id="ARBA00004777"/>
    </source>
</evidence>
<dbReference type="GO" id="GO:0005829">
    <property type="term" value="C:cytosol"/>
    <property type="evidence" value="ECO:0007669"/>
    <property type="project" value="InterPro"/>
</dbReference>
<dbReference type="Gene3D" id="3.20.20.220">
    <property type="match status" value="1"/>
</dbReference>
<comment type="pathway">
    <text evidence="2 12">One-carbon metabolism; tetrahydrofolate interconversion.</text>
</comment>